<evidence type="ECO:0000259" key="1">
    <source>
        <dbReference type="Pfam" id="PF18962"/>
    </source>
</evidence>
<keyword evidence="3" id="KW-1185">Reference proteome</keyword>
<proteinExistence type="predicted"/>
<accession>A0A1V9EUF6</accession>
<evidence type="ECO:0000313" key="3">
    <source>
        <dbReference type="Proteomes" id="UP000192610"/>
    </source>
</evidence>
<dbReference type="NCBIfam" id="TIGR04183">
    <property type="entry name" value="Por_Secre_tail"/>
    <property type="match status" value="1"/>
</dbReference>
<reference evidence="3" key="1">
    <citation type="submission" date="2016-04" db="EMBL/GenBank/DDBJ databases">
        <authorList>
            <person name="Chen L."/>
            <person name="Zhuang W."/>
            <person name="Wang G."/>
        </authorList>
    </citation>
    <scope>NUCLEOTIDE SEQUENCE [LARGE SCALE GENOMIC DNA]</scope>
    <source>
        <strain evidence="3">17621</strain>
    </source>
</reference>
<feature type="domain" description="Secretion system C-terminal sorting" evidence="1">
    <location>
        <begin position="567"/>
        <end position="642"/>
    </location>
</feature>
<organism evidence="2 3">
    <name type="scientific">Niastella yeongjuensis</name>
    <dbReference type="NCBI Taxonomy" id="354355"/>
    <lineage>
        <taxon>Bacteria</taxon>
        <taxon>Pseudomonadati</taxon>
        <taxon>Bacteroidota</taxon>
        <taxon>Chitinophagia</taxon>
        <taxon>Chitinophagales</taxon>
        <taxon>Chitinophagaceae</taxon>
        <taxon>Niastella</taxon>
    </lineage>
</organism>
<sequence>MSICACAGNSQVFTPTVQGRFGIDADAEGDIFGDPFTPCTDCDDWYFPQSPNGGNSLYVIDTTGAGAIVAGYANPANRNIPLYRKMSYPAFSKLSERTLIDAIFVRDYHNTDETTFVAGSNKNGDSPATWVGATTNNVLQKNDILDTYLHLRRQGPNYNQSDPLWLYGAVALEATNGNRYFDFELYQTDIFYTRSTTKFTGYGPDAGHTSWKFDAAGNVTQAGDMVFSANYSGSLDYIEARIWVDRSALLTPPANFSWTGDFDGASMGAQYGYAVIVPKGTDPFYFGLENTTTAWAGPFALPRASGVVATRFGAGQFMEFGINLTVLGLDPVSLMGKTPCGIPFSKVMVKTRTSESFTSELKDFISPFDFFLPPSVDVATDMPILCGNHGISHVTVTNPFSTSTYTWSTPDGNIVVNNGTDITVDKPGTYKVVQTLATGCPLYAADSASITFDPSCVILASNKINLSGVLNNGLANLDWSVTANNDVKYFEIERSTDGVHYTLAGTVNATDTRSPNAAYKANDGVFGLKVPKVYYRIRVTGTDGAVTYSKVIELSLAVNKLAVTLSPNPVNNAVSVNIASDVEKEVQVFVYDVSGRLMRTTIAHVQKGYSMIKMNDLGSWANGVYSVKVVSGNEVFVERMLITK</sequence>
<gene>
    <name evidence="2" type="ORF">A4H97_28225</name>
</gene>
<dbReference type="EMBL" id="LVXG01000013">
    <property type="protein sequence ID" value="OQP49780.1"/>
    <property type="molecule type" value="Genomic_DNA"/>
</dbReference>
<dbReference type="STRING" id="354355.SAMN05660816_05788"/>
<protein>
    <recommendedName>
        <fullName evidence="1">Secretion system C-terminal sorting domain-containing protein</fullName>
    </recommendedName>
</protein>
<dbReference type="InterPro" id="IPR026444">
    <property type="entry name" value="Secre_tail"/>
</dbReference>
<comment type="caution">
    <text evidence="2">The sequence shown here is derived from an EMBL/GenBank/DDBJ whole genome shotgun (WGS) entry which is preliminary data.</text>
</comment>
<dbReference type="Pfam" id="PF18962">
    <property type="entry name" value="Por_Secre_tail"/>
    <property type="match status" value="1"/>
</dbReference>
<evidence type="ECO:0000313" key="2">
    <source>
        <dbReference type="EMBL" id="OQP49780.1"/>
    </source>
</evidence>
<dbReference type="Proteomes" id="UP000192610">
    <property type="component" value="Unassembled WGS sequence"/>
</dbReference>
<dbReference type="AlphaFoldDB" id="A0A1V9EUF6"/>
<name>A0A1V9EUF6_9BACT</name>